<gene>
    <name evidence="1" type="ORF">AP75_13660</name>
</gene>
<dbReference type="Proteomes" id="UP000197587">
    <property type="component" value="Unassembled WGS sequence"/>
</dbReference>
<dbReference type="AlphaFoldDB" id="A0A246B6H3"/>
<name>A0A246B6H3_9FLAO</name>
<evidence type="ECO:0000313" key="2">
    <source>
        <dbReference type="Proteomes" id="UP000197587"/>
    </source>
</evidence>
<comment type="caution">
    <text evidence="1">The sequence shown here is derived from an EMBL/GenBank/DDBJ whole genome shotgun (WGS) entry which is preliminary data.</text>
</comment>
<dbReference type="EMBL" id="JASZ02000062">
    <property type="protein sequence ID" value="OWK96979.1"/>
    <property type="molecule type" value="Genomic_DNA"/>
</dbReference>
<keyword evidence="2" id="KW-1185">Reference proteome</keyword>
<reference evidence="1 2" key="1">
    <citation type="submission" date="2017-05" db="EMBL/GenBank/DDBJ databases">
        <title>Genome of Chryseobacterium haifense.</title>
        <authorList>
            <person name="Newman J.D."/>
        </authorList>
    </citation>
    <scope>NUCLEOTIDE SEQUENCE [LARGE SCALE GENOMIC DNA]</scope>
    <source>
        <strain evidence="1 2">DSM 19056</strain>
    </source>
</reference>
<sequence length="59" mass="6611">MGKSTGGLVQQQFGNMAGFELNLKLVLYMQSQCLTESLGFLNPPHRQAAKRYTRLHKTA</sequence>
<proteinExistence type="predicted"/>
<protein>
    <submittedName>
        <fullName evidence="1">Uncharacterized protein</fullName>
    </submittedName>
</protein>
<evidence type="ECO:0000313" key="1">
    <source>
        <dbReference type="EMBL" id="OWK96979.1"/>
    </source>
</evidence>
<dbReference type="RefSeq" id="WP_031501587.1">
    <property type="nucleotide sequence ID" value="NZ_JASZ02000062.1"/>
</dbReference>
<accession>A0A246B6H3</accession>
<organism evidence="1 2">
    <name type="scientific">Kaistella haifensis DSM 19056</name>
    <dbReference type="NCBI Taxonomy" id="1450526"/>
    <lineage>
        <taxon>Bacteria</taxon>
        <taxon>Pseudomonadati</taxon>
        <taxon>Bacteroidota</taxon>
        <taxon>Flavobacteriia</taxon>
        <taxon>Flavobacteriales</taxon>
        <taxon>Weeksellaceae</taxon>
        <taxon>Chryseobacterium group</taxon>
        <taxon>Kaistella</taxon>
    </lineage>
</organism>